<sequence length="208" mass="24513">MKVTNKKKQKYLQEKKQLKNNTQCIAEQIEVAKYLLNRVDGWINNCDNKVSIILGVSGVILTVIMTSEGIKKIINIIYKVIYYIYEYNHLAFLYFVTFMFSMMMILYGLIRFVMVIIARINERKYKQEGLIINSLVFYGTIARRKFQTFQEEYLNLSEKEVLNEILSQVYINSLIAEEKFKNYNIALKYLGIGIFLFCIEIIIGLFII</sequence>
<evidence type="ECO:0000256" key="7">
    <source>
        <dbReference type="ARBA" id="ARBA00023136"/>
    </source>
</evidence>
<dbReference type="InterPro" id="IPR043760">
    <property type="entry name" value="PycTM_dom"/>
</dbReference>
<organism evidence="11 12">
    <name type="scientific">Fusobacterium animalis</name>
    <dbReference type="NCBI Taxonomy" id="76859"/>
    <lineage>
        <taxon>Bacteria</taxon>
        <taxon>Fusobacteriati</taxon>
        <taxon>Fusobacteriota</taxon>
        <taxon>Fusobacteriia</taxon>
        <taxon>Fusobacteriales</taxon>
        <taxon>Fusobacteriaceae</taxon>
        <taxon>Fusobacterium</taxon>
    </lineage>
</organism>
<evidence type="ECO:0000259" key="10">
    <source>
        <dbReference type="Pfam" id="PF18967"/>
    </source>
</evidence>
<feature type="transmembrane region" description="Helical" evidence="9">
    <location>
        <begin position="189"/>
        <end position="207"/>
    </location>
</feature>
<keyword evidence="2" id="KW-1003">Cell membrane</keyword>
<dbReference type="Proteomes" id="UP000226179">
    <property type="component" value="Unassembled WGS sequence"/>
</dbReference>
<gene>
    <name evidence="11" type="ORF">RN90_00790</name>
</gene>
<protein>
    <recommendedName>
        <fullName evidence="10">Pycsar effector protein domain-containing protein</fullName>
    </recommendedName>
</protein>
<feature type="domain" description="Pycsar effector protein" evidence="10">
    <location>
        <begin position="32"/>
        <end position="199"/>
    </location>
</feature>
<evidence type="ECO:0000256" key="2">
    <source>
        <dbReference type="ARBA" id="ARBA00022475"/>
    </source>
</evidence>
<dbReference type="EMBL" id="NJGJ01000001">
    <property type="protein sequence ID" value="PGH24106.1"/>
    <property type="molecule type" value="Genomic_DNA"/>
</dbReference>
<accession>A0A2B7YR20</accession>
<evidence type="ECO:0000256" key="8">
    <source>
        <dbReference type="SAM" id="Coils"/>
    </source>
</evidence>
<proteinExistence type="predicted"/>
<keyword evidence="5 9" id="KW-1133">Transmembrane helix</keyword>
<evidence type="ECO:0000256" key="6">
    <source>
        <dbReference type="ARBA" id="ARBA00023118"/>
    </source>
</evidence>
<keyword evidence="6" id="KW-0051">Antiviral defense</keyword>
<keyword evidence="3 9" id="KW-0812">Transmembrane</keyword>
<dbReference type="GO" id="GO:0005886">
    <property type="term" value="C:plasma membrane"/>
    <property type="evidence" value="ECO:0007669"/>
    <property type="project" value="UniProtKB-SubCell"/>
</dbReference>
<dbReference type="GO" id="GO:0051607">
    <property type="term" value="P:defense response to virus"/>
    <property type="evidence" value="ECO:0007669"/>
    <property type="project" value="UniProtKB-KW"/>
</dbReference>
<evidence type="ECO:0000313" key="12">
    <source>
        <dbReference type="Proteomes" id="UP000226179"/>
    </source>
</evidence>
<dbReference type="RefSeq" id="WP_158411172.1">
    <property type="nucleotide sequence ID" value="NZ_CP077150.1"/>
</dbReference>
<evidence type="ECO:0000256" key="1">
    <source>
        <dbReference type="ARBA" id="ARBA00004236"/>
    </source>
</evidence>
<dbReference type="Pfam" id="PF18967">
    <property type="entry name" value="PycTM"/>
    <property type="match status" value="1"/>
</dbReference>
<feature type="transmembrane region" description="Helical" evidence="9">
    <location>
        <begin position="90"/>
        <end position="117"/>
    </location>
</feature>
<feature type="coiled-coil region" evidence="8">
    <location>
        <begin position="1"/>
        <end position="28"/>
    </location>
</feature>
<evidence type="ECO:0000256" key="4">
    <source>
        <dbReference type="ARBA" id="ARBA00022741"/>
    </source>
</evidence>
<name>A0A2B7YR20_9FUSO</name>
<reference evidence="11 12" key="1">
    <citation type="submission" date="2017-06" db="EMBL/GenBank/DDBJ databases">
        <title>Draft genome sequence of Fusobacterium nucleatum subsp. animalis KCOM 1280 (=ChDC F318).</title>
        <authorList>
            <person name="Kook J.-K."/>
            <person name="Park S.-N."/>
            <person name="Lim Y.K."/>
            <person name="Roh H."/>
        </authorList>
    </citation>
    <scope>NUCLEOTIDE SEQUENCE [LARGE SCALE GENOMIC DNA]</scope>
    <source>
        <strain evidence="12">KCOM 1280 ( ChDC F318)</strain>
    </source>
</reference>
<comment type="subcellular location">
    <subcellularLocation>
        <location evidence="1">Cell membrane</location>
    </subcellularLocation>
</comment>
<dbReference type="AlphaFoldDB" id="A0A2B7YR20"/>
<evidence type="ECO:0000256" key="9">
    <source>
        <dbReference type="SAM" id="Phobius"/>
    </source>
</evidence>
<keyword evidence="7 9" id="KW-0472">Membrane</keyword>
<feature type="transmembrane region" description="Helical" evidence="9">
    <location>
        <begin position="50"/>
        <end position="70"/>
    </location>
</feature>
<evidence type="ECO:0000256" key="3">
    <source>
        <dbReference type="ARBA" id="ARBA00022692"/>
    </source>
</evidence>
<keyword evidence="4" id="KW-0547">Nucleotide-binding</keyword>
<comment type="caution">
    <text evidence="11">The sequence shown here is derived from an EMBL/GenBank/DDBJ whole genome shotgun (WGS) entry which is preliminary data.</text>
</comment>
<dbReference type="GO" id="GO:0000166">
    <property type="term" value="F:nucleotide binding"/>
    <property type="evidence" value="ECO:0007669"/>
    <property type="project" value="UniProtKB-KW"/>
</dbReference>
<evidence type="ECO:0000256" key="5">
    <source>
        <dbReference type="ARBA" id="ARBA00022989"/>
    </source>
</evidence>
<evidence type="ECO:0000313" key="11">
    <source>
        <dbReference type="EMBL" id="PGH24106.1"/>
    </source>
</evidence>
<keyword evidence="8" id="KW-0175">Coiled coil</keyword>